<evidence type="ECO:0008006" key="3">
    <source>
        <dbReference type="Google" id="ProtNLM"/>
    </source>
</evidence>
<dbReference type="EMBL" id="AP027059">
    <property type="protein sequence ID" value="BDU49791.1"/>
    <property type="molecule type" value="Genomic_DNA"/>
</dbReference>
<dbReference type="KEGG" id="haby:HLVA_03600"/>
<evidence type="ECO:0000313" key="1">
    <source>
        <dbReference type="EMBL" id="BDU49791.1"/>
    </source>
</evidence>
<reference evidence="1 2" key="1">
    <citation type="submission" date="2022-11" db="EMBL/GenBank/DDBJ databases">
        <title>Haliovirga abyssi gen. nov., sp. nov., a mesophilic fermentative bacterium isolated from the Iheya North hydrothermal field and the proposal of Haliovirgaceae fam. nov.</title>
        <authorList>
            <person name="Miyazaki U."/>
            <person name="Tame A."/>
            <person name="Miyazaki J."/>
            <person name="Takai K."/>
            <person name="Sawayama S."/>
            <person name="Kitajima M."/>
            <person name="Okamoto A."/>
            <person name="Nakagawa S."/>
        </authorList>
    </citation>
    <scope>NUCLEOTIDE SEQUENCE [LARGE SCALE GENOMIC DNA]</scope>
    <source>
        <strain evidence="1 2">IC12</strain>
    </source>
</reference>
<protein>
    <recommendedName>
        <fullName evidence="3">EF-hand domain-containing protein</fullName>
    </recommendedName>
</protein>
<name>A0AAU9D886_9FUSO</name>
<proteinExistence type="predicted"/>
<organism evidence="1 2">
    <name type="scientific">Haliovirga abyssi</name>
    <dbReference type="NCBI Taxonomy" id="2996794"/>
    <lineage>
        <taxon>Bacteria</taxon>
        <taxon>Fusobacteriati</taxon>
        <taxon>Fusobacteriota</taxon>
        <taxon>Fusobacteriia</taxon>
        <taxon>Fusobacteriales</taxon>
        <taxon>Haliovirgaceae</taxon>
        <taxon>Haliovirga</taxon>
    </lineage>
</organism>
<keyword evidence="2" id="KW-1185">Reference proteome</keyword>
<dbReference type="PROSITE" id="PS51257">
    <property type="entry name" value="PROKAR_LIPOPROTEIN"/>
    <property type="match status" value="1"/>
</dbReference>
<dbReference type="AlphaFoldDB" id="A0AAU9D886"/>
<dbReference type="Proteomes" id="UP001321582">
    <property type="component" value="Chromosome"/>
</dbReference>
<gene>
    <name evidence="1" type="ORF">HLVA_03600</name>
</gene>
<sequence length="288" mass="31614">MKKKFIGMLVGISLLIFSGCETNIFSTLDKVDANSQEAVSQSKYEAEEGLNSGDYATAIKNADVVIRSYEEQGKNSVNDFSDTETAERNEYIKFQTIKAESYLGQGGVSALDILDKIYQLNSTTPNTAIKRGTSDNNSSTLINIVNGINSSDLKYAMEAFKKGLPSPEILSPEERDNLKSTYQTAGITYGLNTVIIILNALDTNGDSEIDSSDFNASIINNWNVHKDEIITSLNSTINYLAVALDSSDAVEVLDILRKINTQLKKIPNNFTSDDLDKISKILTGKEVY</sequence>
<evidence type="ECO:0000313" key="2">
    <source>
        <dbReference type="Proteomes" id="UP001321582"/>
    </source>
</evidence>
<accession>A0AAU9D886</accession>